<feature type="domain" description="SUF system FeS cluster assembly SufBD N-terminal" evidence="3">
    <location>
        <begin position="9"/>
        <end position="142"/>
    </location>
</feature>
<dbReference type="InterPro" id="IPR037284">
    <property type="entry name" value="SUF_FeS_clus_asmbl_SufBD_sf"/>
</dbReference>
<dbReference type="InterPro" id="IPR011542">
    <property type="entry name" value="SUF_FeS_clus_asmbl_SufD"/>
</dbReference>
<dbReference type="GO" id="GO:0016226">
    <property type="term" value="P:iron-sulfur cluster assembly"/>
    <property type="evidence" value="ECO:0007669"/>
    <property type="project" value="InterPro"/>
</dbReference>
<dbReference type="Proteomes" id="UP000824107">
    <property type="component" value="Unassembled WGS sequence"/>
</dbReference>
<accession>A0A9D1SB79</accession>
<dbReference type="PANTHER" id="PTHR43575:SF1">
    <property type="entry name" value="PROTEIN ABCI7, CHLOROPLASTIC"/>
    <property type="match status" value="1"/>
</dbReference>
<evidence type="ECO:0000259" key="3">
    <source>
        <dbReference type="Pfam" id="PF19295"/>
    </source>
</evidence>
<dbReference type="AlphaFoldDB" id="A0A9D1SB79"/>
<comment type="caution">
    <text evidence="4">The sequence shown here is derived from an EMBL/GenBank/DDBJ whole genome shotgun (WGS) entry which is preliminary data.</text>
</comment>
<name>A0A9D1SB79_9PROT</name>
<evidence type="ECO:0000313" key="5">
    <source>
        <dbReference type="Proteomes" id="UP000824107"/>
    </source>
</evidence>
<evidence type="ECO:0000313" key="4">
    <source>
        <dbReference type="EMBL" id="HIU53198.1"/>
    </source>
</evidence>
<reference evidence="4" key="2">
    <citation type="journal article" date="2021" name="PeerJ">
        <title>Extensive microbial diversity within the chicken gut microbiome revealed by metagenomics and culture.</title>
        <authorList>
            <person name="Gilroy R."/>
            <person name="Ravi A."/>
            <person name="Getino M."/>
            <person name="Pursley I."/>
            <person name="Horton D.L."/>
            <person name="Alikhan N.F."/>
            <person name="Baker D."/>
            <person name="Gharbi K."/>
            <person name="Hall N."/>
            <person name="Watson M."/>
            <person name="Adriaenssens E.M."/>
            <person name="Foster-Nyarko E."/>
            <person name="Jarju S."/>
            <person name="Secka A."/>
            <person name="Antonio M."/>
            <person name="Oren A."/>
            <person name="Chaudhuri R.R."/>
            <person name="La Ragione R."/>
            <person name="Hildebrand F."/>
            <person name="Pallen M.J."/>
        </authorList>
    </citation>
    <scope>NUCLEOTIDE SEQUENCE</scope>
    <source>
        <strain evidence="4">ChiW3-316</strain>
    </source>
</reference>
<comment type="similarity">
    <text evidence="1">Belongs to the iron-sulfur cluster assembly SufBD family.</text>
</comment>
<feature type="domain" description="SUF system FeS cluster assembly SufBD core" evidence="2">
    <location>
        <begin position="158"/>
        <end position="382"/>
    </location>
</feature>
<organism evidence="4 5">
    <name type="scientific">Candidatus Scatocola faecipullorum</name>
    <dbReference type="NCBI Taxonomy" id="2840917"/>
    <lineage>
        <taxon>Bacteria</taxon>
        <taxon>Pseudomonadati</taxon>
        <taxon>Pseudomonadota</taxon>
        <taxon>Alphaproteobacteria</taxon>
        <taxon>Rhodospirillales</taxon>
        <taxon>Rhodospirillaceae</taxon>
        <taxon>Rhodospirillaceae incertae sedis</taxon>
        <taxon>Candidatus Scatocola</taxon>
    </lineage>
</organism>
<dbReference type="InterPro" id="IPR055346">
    <property type="entry name" value="Fe-S_cluster_assembly_SufBD"/>
</dbReference>
<evidence type="ECO:0000256" key="1">
    <source>
        <dbReference type="ARBA" id="ARBA00043967"/>
    </source>
</evidence>
<dbReference type="Pfam" id="PF19295">
    <property type="entry name" value="SufBD_N"/>
    <property type="match status" value="1"/>
</dbReference>
<dbReference type="Pfam" id="PF01458">
    <property type="entry name" value="SUFBD_core"/>
    <property type="match status" value="1"/>
</dbReference>
<dbReference type="SUPFAM" id="SSF101960">
    <property type="entry name" value="Stabilizer of iron transporter SufD"/>
    <property type="match status" value="1"/>
</dbReference>
<dbReference type="InterPro" id="IPR045595">
    <property type="entry name" value="SufBD_N"/>
</dbReference>
<sequence>MGGLVQNISHEQTAEWLQNARRRSLEAFERQGLPTPKTEAWKYTKLRDFKADDYEIAREHTPRQKVEFPFPVYELEYVNGNLVTYGEALPEGMKLKPLSEAGEYLNRLADIENYPFAALNGSCLEQGFLLEIKPGARFDRPLVLTYFTRPEGRNLLENIRNIIVVGAGSEIDLIEYYHYAGEVKSRYLLNQVNEIFIAADAVVNHYKYQNEAFKANHIALHAVEQQAGSQYNAFCLQKGANIARNETKIRLLGREARARVDAAYLMNGWATIDTTTDIEHLEPETYSSQLVKGVVGGDAKSVFQGKIHIAPHAVKTEGTQLHKALLLSDSAEIDVKPELEIFADDVKCSHGAASGELDEEQLFYMQARGIGRDEAKQLLIDAYLEDVFCRIASEPIRCWLQGLK</sequence>
<dbReference type="EMBL" id="DVNC01000028">
    <property type="protein sequence ID" value="HIU53198.1"/>
    <property type="molecule type" value="Genomic_DNA"/>
</dbReference>
<dbReference type="InterPro" id="IPR000825">
    <property type="entry name" value="SUF_FeS_clus_asmbl_SufBD_core"/>
</dbReference>
<dbReference type="PANTHER" id="PTHR43575">
    <property type="entry name" value="PROTEIN ABCI7, CHLOROPLASTIC"/>
    <property type="match status" value="1"/>
</dbReference>
<gene>
    <name evidence="4" type="primary">sufD</name>
    <name evidence="4" type="ORF">IAD20_03860</name>
</gene>
<proteinExistence type="inferred from homology"/>
<reference evidence="4" key="1">
    <citation type="submission" date="2020-10" db="EMBL/GenBank/DDBJ databases">
        <authorList>
            <person name="Gilroy R."/>
        </authorList>
    </citation>
    <scope>NUCLEOTIDE SEQUENCE</scope>
    <source>
        <strain evidence="4">ChiW3-316</strain>
    </source>
</reference>
<protein>
    <submittedName>
        <fullName evidence="4">Fe-S cluster assembly protein SufD</fullName>
    </submittedName>
</protein>
<dbReference type="NCBIfam" id="TIGR01981">
    <property type="entry name" value="sufD"/>
    <property type="match status" value="1"/>
</dbReference>
<evidence type="ECO:0000259" key="2">
    <source>
        <dbReference type="Pfam" id="PF01458"/>
    </source>
</evidence>